<dbReference type="VEuPathDB" id="FungiDB:BTJ68_13078"/>
<dbReference type="PANTHER" id="PTHR46140:SF1">
    <property type="entry name" value="VACUOLAR TRANSPORTER CHAPERONE COMPLEX SUBUNIT 4-RELATED"/>
    <property type="match status" value="1"/>
</dbReference>
<evidence type="ECO:0000256" key="2">
    <source>
        <dbReference type="ARBA" id="ARBA00022554"/>
    </source>
</evidence>
<evidence type="ECO:0000256" key="7">
    <source>
        <dbReference type="SAM" id="Phobius"/>
    </source>
</evidence>
<dbReference type="InterPro" id="IPR004331">
    <property type="entry name" value="SPX_dom"/>
</dbReference>
<feature type="domain" description="SPX" evidence="8">
    <location>
        <begin position="1"/>
        <end position="195"/>
    </location>
</feature>
<keyword evidence="4 7" id="KW-1133">Transmembrane helix</keyword>
<comment type="subcellular location">
    <subcellularLocation>
        <location evidence="1">Vacuole membrane</location>
        <topology evidence="1">Multi-pass membrane protein</topology>
    </subcellularLocation>
</comment>
<evidence type="ECO:0000259" key="8">
    <source>
        <dbReference type="PROSITE" id="PS51382"/>
    </source>
</evidence>
<feature type="region of interest" description="Disordered" evidence="6">
    <location>
        <begin position="557"/>
        <end position="629"/>
    </location>
</feature>
<feature type="compositionally biased region" description="Low complexity" evidence="6">
    <location>
        <begin position="570"/>
        <end position="583"/>
    </location>
</feature>
<dbReference type="CDD" id="cd14474">
    <property type="entry name" value="SPX_YDR089W"/>
    <property type="match status" value="1"/>
</dbReference>
<dbReference type="InterPro" id="IPR042267">
    <property type="entry name" value="VTC_sf"/>
</dbReference>
<evidence type="ECO:0000313" key="9">
    <source>
        <dbReference type="EMBL" id="RMX82988.1"/>
    </source>
</evidence>
<dbReference type="PROSITE" id="PS51382">
    <property type="entry name" value="SPX"/>
    <property type="match status" value="1"/>
</dbReference>
<name>A0A3M6WXM6_HORWE</name>
<dbReference type="Gene3D" id="3.20.100.30">
    <property type="entry name" value="VTC, catalytic tunnel domain"/>
    <property type="match status" value="1"/>
</dbReference>
<dbReference type="InterPro" id="IPR051572">
    <property type="entry name" value="VTC_Complex_Subunit"/>
</dbReference>
<dbReference type="GO" id="GO:0042144">
    <property type="term" value="P:vacuole fusion, non-autophagic"/>
    <property type="evidence" value="ECO:0007669"/>
    <property type="project" value="TreeGrafter"/>
</dbReference>
<evidence type="ECO:0000313" key="10">
    <source>
        <dbReference type="Proteomes" id="UP000281245"/>
    </source>
</evidence>
<dbReference type="PANTHER" id="PTHR46140">
    <property type="entry name" value="VACUOLAR TRANSPORTER CHAPERONE 1-RELATED"/>
    <property type="match status" value="1"/>
</dbReference>
<dbReference type="GO" id="GO:0000329">
    <property type="term" value="C:fungal-type vacuole membrane"/>
    <property type="evidence" value="ECO:0007669"/>
    <property type="project" value="TreeGrafter"/>
</dbReference>
<feature type="region of interest" description="Disordered" evidence="6">
    <location>
        <begin position="235"/>
        <end position="258"/>
    </location>
</feature>
<reference evidence="9 10" key="1">
    <citation type="journal article" date="2018" name="BMC Genomics">
        <title>Genomic evidence for intraspecific hybridization in a clonal and extremely halotolerant yeast.</title>
        <authorList>
            <person name="Gostincar C."/>
            <person name="Stajich J.E."/>
            <person name="Zupancic J."/>
            <person name="Zalar P."/>
            <person name="Gunde-Cimerman N."/>
        </authorList>
    </citation>
    <scope>NUCLEOTIDE SEQUENCE [LARGE SCALE GENOMIC DNA]</scope>
    <source>
        <strain evidence="9 10">EXF-6656</strain>
    </source>
</reference>
<feature type="compositionally biased region" description="Polar residues" evidence="6">
    <location>
        <begin position="312"/>
        <end position="331"/>
    </location>
</feature>
<feature type="transmembrane region" description="Helical" evidence="7">
    <location>
        <begin position="791"/>
        <end position="809"/>
    </location>
</feature>
<evidence type="ECO:0000256" key="1">
    <source>
        <dbReference type="ARBA" id="ARBA00004128"/>
    </source>
</evidence>
<proteinExistence type="predicted"/>
<sequence>MKYGETLRQRSIPAWSHRTSANLLYTTRDGPGGFNGGCAGAYHTDTSSADNIDYDDIKHFIKEGTTSGRGKTVSIPGRDDDKRLEFEDSLFAIFADQHHRIDLFVRSKAGEIRRRIDHSKRLLSQVSARGSSAADRRIPLGRLERYGRLENDVLKAGEEIKSLARFTSTQRTAFRKLLKKYKKWTGSSDLEERFRQEVLDDPKSFTKLDLGPLLDEFSVTLLQIRSMWEERIRQQIPGPQKPDLQASDSSTTASRLREAARTGSRIDFDTAIASIPLGEKSTFASYFVHCENVVELQLLLLQHSQFCMSRSRSNSLNSPISPSQRSGSYDATSGEDADYFAIVADDAGRLAQEQNSLTVNDREHQPGSTPQKAKWCARWTPDNEASLTRRATDGGDQSTKLKRKHVRSFFDREAAFPSQKAAFTAESEKVLTSLRQAYKREQKAALLYSFASLRSRFIDDRADQNSISLATLDTNITIQREDHIEGEKHVFPFALLLVRQEGTSNGLLPALEQSHLVERVPGFSMEYHAIWQTRTTSVPEPFWVPLLSRDIRKLPSAPLHRKSSTTTPNSAGSATGATDSATAVETGRSDSGGPFDGLLDAPPARSFRNKRRRRGYPEHPSQRGEQLGSEQRYWSEYDHPEDGSEPGDPYVLYIDPNEKSSLERIFDKIGALLSRQKRRNDEEERLLSSDPGSPTQDESSDDESGAGTPRRKPRSYGTLGAPRMKRTVSDAPTLRGPDNDRSPFVSASTKHDDALIPQLMPIAFAASIVILVMAYILAMTGKKKDVYEVDFGVLFAIASSLFFSVLGFASLLRSQDVSYPVWAIGVVVLIVDAVASGGLLAWMLG</sequence>
<evidence type="ECO:0000256" key="3">
    <source>
        <dbReference type="ARBA" id="ARBA00022692"/>
    </source>
</evidence>
<feature type="region of interest" description="Disordered" evidence="6">
    <location>
        <begin position="312"/>
        <end position="332"/>
    </location>
</feature>
<evidence type="ECO:0000256" key="6">
    <source>
        <dbReference type="SAM" id="MobiDB-lite"/>
    </source>
</evidence>
<keyword evidence="2" id="KW-0926">Vacuole</keyword>
<keyword evidence="3 7" id="KW-0812">Transmembrane</keyword>
<dbReference type="Proteomes" id="UP000281245">
    <property type="component" value="Unassembled WGS sequence"/>
</dbReference>
<dbReference type="GO" id="GO:0006799">
    <property type="term" value="P:polyphosphate biosynthetic process"/>
    <property type="evidence" value="ECO:0007669"/>
    <property type="project" value="UniProtKB-ARBA"/>
</dbReference>
<organism evidence="9 10">
    <name type="scientific">Hortaea werneckii</name>
    <name type="common">Black yeast</name>
    <name type="synonym">Cladosporium werneckii</name>
    <dbReference type="NCBI Taxonomy" id="91943"/>
    <lineage>
        <taxon>Eukaryota</taxon>
        <taxon>Fungi</taxon>
        <taxon>Dikarya</taxon>
        <taxon>Ascomycota</taxon>
        <taxon>Pezizomycotina</taxon>
        <taxon>Dothideomycetes</taxon>
        <taxon>Dothideomycetidae</taxon>
        <taxon>Mycosphaerellales</taxon>
        <taxon>Teratosphaeriaceae</taxon>
        <taxon>Hortaea</taxon>
    </lineage>
</organism>
<dbReference type="EMBL" id="QWIJ01000385">
    <property type="protein sequence ID" value="RMX82988.1"/>
    <property type="molecule type" value="Genomic_DNA"/>
</dbReference>
<dbReference type="GO" id="GO:0033254">
    <property type="term" value="C:vacuolar transporter chaperone complex"/>
    <property type="evidence" value="ECO:0007669"/>
    <property type="project" value="TreeGrafter"/>
</dbReference>
<protein>
    <recommendedName>
        <fullName evidence="8">SPX domain-containing protein</fullName>
    </recommendedName>
</protein>
<keyword evidence="5 7" id="KW-0472">Membrane</keyword>
<evidence type="ECO:0000256" key="4">
    <source>
        <dbReference type="ARBA" id="ARBA00022989"/>
    </source>
</evidence>
<dbReference type="GO" id="GO:0007034">
    <property type="term" value="P:vacuolar transport"/>
    <property type="evidence" value="ECO:0007669"/>
    <property type="project" value="TreeGrafter"/>
</dbReference>
<comment type="caution">
    <text evidence="9">The sequence shown here is derived from an EMBL/GenBank/DDBJ whole genome shotgun (WGS) entry which is preliminary data.</text>
</comment>
<dbReference type="OrthoDB" id="5588846at2759"/>
<feature type="transmembrane region" description="Helical" evidence="7">
    <location>
        <begin position="759"/>
        <end position="779"/>
    </location>
</feature>
<accession>A0A3M6WXM6</accession>
<feature type="region of interest" description="Disordered" evidence="6">
    <location>
        <begin position="677"/>
        <end position="747"/>
    </location>
</feature>
<feature type="transmembrane region" description="Helical" evidence="7">
    <location>
        <begin position="821"/>
        <end position="844"/>
    </location>
</feature>
<evidence type="ECO:0000256" key="5">
    <source>
        <dbReference type="ARBA" id="ARBA00023136"/>
    </source>
</evidence>
<gene>
    <name evidence="9" type="ORF">D0869_05649</name>
</gene>
<dbReference type="AlphaFoldDB" id="A0A3M6WXM6"/>
<dbReference type="GO" id="GO:0016237">
    <property type="term" value="P:microautophagy"/>
    <property type="evidence" value="ECO:0007669"/>
    <property type="project" value="TreeGrafter"/>
</dbReference>